<feature type="compositionally biased region" description="Basic and acidic residues" evidence="1">
    <location>
        <begin position="11"/>
        <end position="22"/>
    </location>
</feature>
<evidence type="ECO:0000313" key="3">
    <source>
        <dbReference type="Proteomes" id="UP001196413"/>
    </source>
</evidence>
<sequence>MQRNLAQAKGDGAKDLIQEKRKQGQRRRSKESAKKVGNRCEQQRNEEVSAGDRKADRHIVQKEEEMISKQAVPLKKDKQGVQQHLSEEVKICSQPNISKSNTIKWSWNIVKDHKIECAEKRTRGSRPIKAGYVEVEGDQSSSLWDTNTLASRLAKDFSTFSERDIAVDLDSVVKEDDRGDLFACPENNLYNIPKQNIRDTTLEADAAEKSFEEKDDTVLLFEPSELRTSTPVLVKNQLHSNKEKSSTQMQFRTFAAHAQCKISASVQNKRQR</sequence>
<name>A0AAD5M2I3_PARTN</name>
<proteinExistence type="predicted"/>
<evidence type="ECO:0000313" key="2">
    <source>
        <dbReference type="EMBL" id="KAJ1349985.1"/>
    </source>
</evidence>
<comment type="caution">
    <text evidence="2">The sequence shown here is derived from an EMBL/GenBank/DDBJ whole genome shotgun (WGS) entry which is preliminary data.</text>
</comment>
<organism evidence="2 3">
    <name type="scientific">Parelaphostrongylus tenuis</name>
    <name type="common">Meningeal worm</name>
    <dbReference type="NCBI Taxonomy" id="148309"/>
    <lineage>
        <taxon>Eukaryota</taxon>
        <taxon>Metazoa</taxon>
        <taxon>Ecdysozoa</taxon>
        <taxon>Nematoda</taxon>
        <taxon>Chromadorea</taxon>
        <taxon>Rhabditida</taxon>
        <taxon>Rhabditina</taxon>
        <taxon>Rhabditomorpha</taxon>
        <taxon>Strongyloidea</taxon>
        <taxon>Metastrongylidae</taxon>
        <taxon>Parelaphostrongylus</taxon>
    </lineage>
</organism>
<protein>
    <submittedName>
        <fullName evidence="2">Uncharacterized protein</fullName>
    </submittedName>
</protein>
<dbReference type="AlphaFoldDB" id="A0AAD5M2I3"/>
<feature type="region of interest" description="Disordered" evidence="1">
    <location>
        <begin position="1"/>
        <end position="56"/>
    </location>
</feature>
<gene>
    <name evidence="2" type="ORF">KIN20_005673</name>
</gene>
<dbReference type="Proteomes" id="UP001196413">
    <property type="component" value="Unassembled WGS sequence"/>
</dbReference>
<reference evidence="2" key="1">
    <citation type="submission" date="2021-06" db="EMBL/GenBank/DDBJ databases">
        <title>Parelaphostrongylus tenuis whole genome reference sequence.</title>
        <authorList>
            <person name="Garwood T.J."/>
            <person name="Larsen P.A."/>
            <person name="Fountain-Jones N.M."/>
            <person name="Garbe J.R."/>
            <person name="Macchietto M.G."/>
            <person name="Kania S.A."/>
            <person name="Gerhold R.W."/>
            <person name="Richards J.E."/>
            <person name="Wolf T.M."/>
        </authorList>
    </citation>
    <scope>NUCLEOTIDE SEQUENCE</scope>
    <source>
        <strain evidence="2">MNPRO001-30</strain>
        <tissue evidence="2">Meninges</tissue>
    </source>
</reference>
<accession>A0AAD5M2I3</accession>
<evidence type="ECO:0000256" key="1">
    <source>
        <dbReference type="SAM" id="MobiDB-lite"/>
    </source>
</evidence>
<keyword evidence="3" id="KW-1185">Reference proteome</keyword>
<feature type="compositionally biased region" description="Basic and acidic residues" evidence="1">
    <location>
        <begin position="41"/>
        <end position="56"/>
    </location>
</feature>
<dbReference type="EMBL" id="JAHQIW010000783">
    <property type="protein sequence ID" value="KAJ1349985.1"/>
    <property type="molecule type" value="Genomic_DNA"/>
</dbReference>